<reference evidence="1 2" key="1">
    <citation type="submission" date="2013-09" db="EMBL/GenBank/DDBJ databases">
        <title>Corchorus capsularis genome sequencing.</title>
        <authorList>
            <person name="Alam M."/>
            <person name="Haque M.S."/>
            <person name="Islam M.S."/>
            <person name="Emdad E.M."/>
            <person name="Islam M.M."/>
            <person name="Ahmed B."/>
            <person name="Halim A."/>
            <person name="Hossen Q.M.M."/>
            <person name="Hossain M.Z."/>
            <person name="Ahmed R."/>
            <person name="Khan M.M."/>
            <person name="Islam R."/>
            <person name="Rashid M.M."/>
            <person name="Khan S.A."/>
            <person name="Rahman M.S."/>
            <person name="Alam M."/>
        </authorList>
    </citation>
    <scope>NUCLEOTIDE SEQUENCE [LARGE SCALE GENOMIC DNA]</scope>
    <source>
        <strain evidence="2">cv. CVL-1</strain>
        <tissue evidence="1">Whole seedling</tissue>
    </source>
</reference>
<dbReference type="AlphaFoldDB" id="A0A1R3GTG0"/>
<accession>A0A1R3GTG0</accession>
<keyword evidence="2" id="KW-1185">Reference proteome</keyword>
<protein>
    <submittedName>
        <fullName evidence="1">Uncharacterized protein</fullName>
    </submittedName>
</protein>
<evidence type="ECO:0000313" key="1">
    <source>
        <dbReference type="EMBL" id="OMO61395.1"/>
    </source>
</evidence>
<dbReference type="EMBL" id="AWWV01013471">
    <property type="protein sequence ID" value="OMO61395.1"/>
    <property type="molecule type" value="Genomic_DNA"/>
</dbReference>
<dbReference type="Proteomes" id="UP000188268">
    <property type="component" value="Unassembled WGS sequence"/>
</dbReference>
<dbReference type="Gramene" id="OMO61395">
    <property type="protein sequence ID" value="OMO61395"/>
    <property type="gene ID" value="CCACVL1_23544"/>
</dbReference>
<comment type="caution">
    <text evidence="1">The sequence shown here is derived from an EMBL/GenBank/DDBJ whole genome shotgun (WGS) entry which is preliminary data.</text>
</comment>
<gene>
    <name evidence="1" type="ORF">CCACVL1_23544</name>
</gene>
<proteinExistence type="predicted"/>
<name>A0A1R3GTG0_COCAP</name>
<organism evidence="1 2">
    <name type="scientific">Corchorus capsularis</name>
    <name type="common">Jute</name>
    <dbReference type="NCBI Taxonomy" id="210143"/>
    <lineage>
        <taxon>Eukaryota</taxon>
        <taxon>Viridiplantae</taxon>
        <taxon>Streptophyta</taxon>
        <taxon>Embryophyta</taxon>
        <taxon>Tracheophyta</taxon>
        <taxon>Spermatophyta</taxon>
        <taxon>Magnoliopsida</taxon>
        <taxon>eudicotyledons</taxon>
        <taxon>Gunneridae</taxon>
        <taxon>Pentapetalae</taxon>
        <taxon>rosids</taxon>
        <taxon>malvids</taxon>
        <taxon>Malvales</taxon>
        <taxon>Malvaceae</taxon>
        <taxon>Grewioideae</taxon>
        <taxon>Apeibeae</taxon>
        <taxon>Corchorus</taxon>
    </lineage>
</organism>
<sequence length="73" mass="8564">MEDITKVIYDVKGVSEIKVERVSGKVTVYLTVDGTQLAWRLVKTFPYHVYDIQIPTFETALVKIYRALKTWWI</sequence>
<evidence type="ECO:0000313" key="2">
    <source>
        <dbReference type="Proteomes" id="UP000188268"/>
    </source>
</evidence>